<feature type="transmembrane region" description="Helical" evidence="5">
    <location>
        <begin position="61"/>
        <end position="80"/>
    </location>
</feature>
<keyword evidence="6" id="KW-0645">Protease</keyword>
<keyword evidence="2 5" id="KW-0812">Transmembrane</keyword>
<dbReference type="PRINTS" id="PR00834">
    <property type="entry name" value="PROTEASES2C"/>
</dbReference>
<dbReference type="InterPro" id="IPR047680">
    <property type="entry name" value="MarP-like"/>
</dbReference>
<dbReference type="EMBL" id="JPMV01000001">
    <property type="protein sequence ID" value="KGI83141.1"/>
    <property type="molecule type" value="Genomic_DNA"/>
</dbReference>
<accession>A0A099DB75</accession>
<evidence type="ECO:0000313" key="7">
    <source>
        <dbReference type="EMBL" id="KGI83141.1"/>
    </source>
</evidence>
<keyword evidence="3 5" id="KW-1133">Transmembrane helix</keyword>
<feature type="transmembrane region" description="Helical" evidence="5">
    <location>
        <begin position="29"/>
        <end position="49"/>
    </location>
</feature>
<dbReference type="SUPFAM" id="SSF50494">
    <property type="entry name" value="Trypsin-like serine proteases"/>
    <property type="match status" value="1"/>
</dbReference>
<dbReference type="Proteomes" id="UP000215043">
    <property type="component" value="Chromosome"/>
</dbReference>
<dbReference type="MEROPS" id="S01.513"/>
<keyword evidence="4 5" id="KW-0472">Membrane</keyword>
<evidence type="ECO:0000256" key="5">
    <source>
        <dbReference type="SAM" id="Phobius"/>
    </source>
</evidence>
<dbReference type="KEGG" id="aey:CDG81_01235"/>
<dbReference type="NCBIfam" id="NF033740">
    <property type="entry name" value="MarP_fam_protase"/>
    <property type="match status" value="1"/>
</dbReference>
<evidence type="ECO:0000256" key="3">
    <source>
        <dbReference type="ARBA" id="ARBA00022989"/>
    </source>
</evidence>
<dbReference type="GO" id="GO:0004252">
    <property type="term" value="F:serine-type endopeptidase activity"/>
    <property type="evidence" value="ECO:0007669"/>
    <property type="project" value="InterPro"/>
</dbReference>
<dbReference type="PANTHER" id="PTHR43019:SF23">
    <property type="entry name" value="PROTEASE DO-LIKE 5, CHLOROPLASTIC"/>
    <property type="match status" value="1"/>
</dbReference>
<feature type="transmembrane region" description="Helical" evidence="5">
    <location>
        <begin position="100"/>
        <end position="121"/>
    </location>
</feature>
<dbReference type="EMBL" id="CP022752">
    <property type="protein sequence ID" value="ASU77166.1"/>
    <property type="molecule type" value="Genomic_DNA"/>
</dbReference>
<reference evidence="7 8" key="1">
    <citation type="journal article" date="2014" name="PLoS ONE">
        <title>Identification and Characterization of a New Erythromycin Biosynthetic Gene Cluster in Actinopolyspora erythraea YIM90600, a Novel Erythronolide-Producing Halophilic Actinomycete Isolated from Salt Field.</title>
        <authorList>
            <person name="Chen D."/>
            <person name="Feng J."/>
            <person name="Huang L."/>
            <person name="Zhang Q."/>
            <person name="Wu J."/>
            <person name="Zhu X."/>
            <person name="Duan Y."/>
            <person name="Xu Z."/>
        </authorList>
    </citation>
    <scope>NUCLEOTIDE SEQUENCE [LARGE SCALE GENOMIC DNA]</scope>
    <source>
        <strain evidence="7 8">YIM90600</strain>
    </source>
</reference>
<dbReference type="HOGENOM" id="CLU_043139_0_0_11"/>
<keyword evidence="6" id="KW-0378">Hydrolase</keyword>
<evidence type="ECO:0000256" key="1">
    <source>
        <dbReference type="ARBA" id="ARBA00004141"/>
    </source>
</evidence>
<protein>
    <submittedName>
        <fullName evidence="6">Serine protease</fullName>
    </submittedName>
</protein>
<dbReference type="GO" id="GO:0016020">
    <property type="term" value="C:membrane"/>
    <property type="evidence" value="ECO:0007669"/>
    <property type="project" value="UniProtKB-SubCell"/>
</dbReference>
<dbReference type="AlphaFoldDB" id="A0A099DB75"/>
<dbReference type="Proteomes" id="UP000029737">
    <property type="component" value="Unassembled WGS sequence"/>
</dbReference>
<dbReference type="Pfam" id="PF02674">
    <property type="entry name" value="Colicin_V"/>
    <property type="match status" value="1"/>
</dbReference>
<evidence type="ECO:0000256" key="4">
    <source>
        <dbReference type="ARBA" id="ARBA00023136"/>
    </source>
</evidence>
<organism evidence="6 9">
    <name type="scientific">Actinopolyspora erythraea</name>
    <dbReference type="NCBI Taxonomy" id="414996"/>
    <lineage>
        <taxon>Bacteria</taxon>
        <taxon>Bacillati</taxon>
        <taxon>Actinomycetota</taxon>
        <taxon>Actinomycetes</taxon>
        <taxon>Actinopolysporales</taxon>
        <taxon>Actinopolysporaceae</taxon>
        <taxon>Actinopolyspora</taxon>
    </lineage>
</organism>
<dbReference type="InterPro" id="IPR043504">
    <property type="entry name" value="Peptidase_S1_PA_chymotrypsin"/>
</dbReference>
<dbReference type="GO" id="GO:0006508">
    <property type="term" value="P:proteolysis"/>
    <property type="evidence" value="ECO:0007669"/>
    <property type="project" value="UniProtKB-KW"/>
</dbReference>
<dbReference type="Pfam" id="PF13365">
    <property type="entry name" value="Trypsin_2"/>
    <property type="match status" value="1"/>
</dbReference>
<dbReference type="InterPro" id="IPR001940">
    <property type="entry name" value="Peptidase_S1C"/>
</dbReference>
<keyword evidence="8" id="KW-1185">Reference proteome</keyword>
<dbReference type="OrthoDB" id="9766361at2"/>
<evidence type="ECO:0000313" key="6">
    <source>
        <dbReference type="EMBL" id="ASU77166.1"/>
    </source>
</evidence>
<dbReference type="PANTHER" id="PTHR43019">
    <property type="entry name" value="SERINE ENDOPROTEASE DEGS"/>
    <property type="match status" value="1"/>
</dbReference>
<gene>
    <name evidence="6" type="ORF">CDG81_01235</name>
    <name evidence="7" type="ORF">IL38_00440</name>
</gene>
<dbReference type="Gene3D" id="2.40.10.10">
    <property type="entry name" value="Trypsin-like serine proteases"/>
    <property type="match status" value="2"/>
</dbReference>
<dbReference type="RefSeq" id="WP_043569355.1">
    <property type="nucleotide sequence ID" value="NZ_CP022752.1"/>
</dbReference>
<dbReference type="GO" id="GO:0009403">
    <property type="term" value="P:toxin biosynthetic process"/>
    <property type="evidence" value="ECO:0007669"/>
    <property type="project" value="InterPro"/>
</dbReference>
<reference evidence="6 9" key="2">
    <citation type="submission" date="2017-08" db="EMBL/GenBank/DDBJ databases">
        <title>The complete genome sequence of moderately halophilic actinomycete Actinopolyspora erythraea YIM 90600, the producer of novel erythromycin, novel actinopolysporins A-C and tubercidin.</title>
        <authorList>
            <person name="Yin M."/>
            <person name="Tang S."/>
        </authorList>
    </citation>
    <scope>NUCLEOTIDE SEQUENCE [LARGE SCALE GENOMIC DNA]</scope>
    <source>
        <strain evidence="6 9">YIM 90600</strain>
    </source>
</reference>
<sequence length="395" mass="40897">MNWVDLLVVALAVLAAASGARHGLVTAALSFIGVLAGAIIGVRSAPLLLEQLDSAAARIGFGVGIVVLLVALGETAGMWAGHQLRERITGHRRLIGIDNALGAFLQGVAVFVVAWLVALPLTSASALPGLAGSISRSSVLRTVDSMMPEAARALPSELRKMLGVSGFPDALRPFSRTPVADIQAPDPELARSEVVRDVRPSIVKIRGRAPDCGRALEGTGFVVAPNRVVTNAHVVAGTDSVFVEIGRGRFAAKVVLFNEEEDVAVLSVPALDAAPMEFVSRSAEPGTDVIVLGYPLDGPYTASAGRVRERIDLRGPDIYGDDTVTRDVYTVRAQVQSGNSGGPLINPAGEVVGLVFGAAVDDPNTGFALTASEVSDEVAAAPTLSSEVATGECTE</sequence>
<dbReference type="InterPro" id="IPR003825">
    <property type="entry name" value="Colicin-V_CvpA"/>
</dbReference>
<evidence type="ECO:0000313" key="8">
    <source>
        <dbReference type="Proteomes" id="UP000029737"/>
    </source>
</evidence>
<name>A0A099DB75_9ACTN</name>
<proteinExistence type="predicted"/>
<dbReference type="InterPro" id="IPR009003">
    <property type="entry name" value="Peptidase_S1_PA"/>
</dbReference>
<comment type="subcellular location">
    <subcellularLocation>
        <location evidence="1">Membrane</location>
        <topology evidence="1">Multi-pass membrane protein</topology>
    </subcellularLocation>
</comment>
<evidence type="ECO:0000256" key="2">
    <source>
        <dbReference type="ARBA" id="ARBA00022692"/>
    </source>
</evidence>
<dbReference type="eggNOG" id="COG0265">
    <property type="taxonomic scope" value="Bacteria"/>
</dbReference>
<evidence type="ECO:0000313" key="9">
    <source>
        <dbReference type="Proteomes" id="UP000215043"/>
    </source>
</evidence>